<comment type="subcellular location">
    <subcellularLocation>
        <location evidence="1">Cell envelope</location>
    </subcellularLocation>
</comment>
<proteinExistence type="predicted"/>
<dbReference type="Gene3D" id="2.60.40.4270">
    <property type="entry name" value="Listeria-Bacteroides repeat domain"/>
    <property type="match status" value="1"/>
</dbReference>
<dbReference type="InterPro" id="IPR036737">
    <property type="entry name" value="OmpA-like_sf"/>
</dbReference>
<dbReference type="EMBL" id="CAFBLS010000158">
    <property type="protein sequence ID" value="CAB4880528.1"/>
    <property type="molecule type" value="Genomic_DNA"/>
</dbReference>
<organism evidence="3">
    <name type="scientific">freshwater metagenome</name>
    <dbReference type="NCBI Taxonomy" id="449393"/>
    <lineage>
        <taxon>unclassified sequences</taxon>
        <taxon>metagenomes</taxon>
        <taxon>ecological metagenomes</taxon>
    </lineage>
</organism>
<sequence>MSATLYAQWTATVTFDANGGTGSMTSQTASAATALTTNSFTRSGYTFTGWNTAANATGTAYANLASYPFATNATMYAQWTADAAPVTPTGGGAAAAEPTPSPTASSTTRPSLDPIVNPIVDAVKPGGSDVTEGGVPVATTVAPNASGNGLKITAPSWALDLAGLTPKGAPAPLGRGGAVDVQTGASLAVSGSGFAPGTEVKVYIIAPSLTLGTFIVGPDGTFSGTVPVPLTLAPGSYVAQVNGYSPSLSIRSASIGLGLTGQDIVLVKRIKRTVYFDSMSGKLDAKSKKILANAANLVPGRATKVTVQSIGFVQPTLFRGNDFALSTKRARNVVARLKLDKVKGAYYVSGRGRAKQAGAKARRTEIVIAFTVKG</sequence>
<dbReference type="Gene3D" id="3.30.1330.60">
    <property type="entry name" value="OmpA-like domain"/>
    <property type="match status" value="1"/>
</dbReference>
<evidence type="ECO:0000256" key="2">
    <source>
        <dbReference type="SAM" id="MobiDB-lite"/>
    </source>
</evidence>
<name>A0A6J7EFN4_9ZZZZ</name>
<accession>A0A6J7EFN4</accession>
<dbReference type="SUPFAM" id="SSF103088">
    <property type="entry name" value="OmpA-like"/>
    <property type="match status" value="1"/>
</dbReference>
<dbReference type="InterPro" id="IPR013378">
    <property type="entry name" value="InlB-like_B-rpt"/>
</dbReference>
<dbReference type="NCBIfam" id="TIGR02543">
    <property type="entry name" value="List_Bact_rpt"/>
    <property type="match status" value="1"/>
</dbReference>
<protein>
    <submittedName>
        <fullName evidence="3">Unannotated protein</fullName>
    </submittedName>
</protein>
<evidence type="ECO:0000313" key="3">
    <source>
        <dbReference type="EMBL" id="CAB4880528.1"/>
    </source>
</evidence>
<dbReference type="AlphaFoldDB" id="A0A6J7EFN4"/>
<gene>
    <name evidence="3" type="ORF">UFOPK3402_01267</name>
</gene>
<feature type="compositionally biased region" description="Low complexity" evidence="2">
    <location>
        <begin position="88"/>
        <end position="111"/>
    </location>
</feature>
<dbReference type="InterPro" id="IPR042229">
    <property type="entry name" value="Listeria/Bacterioides_rpt_sf"/>
</dbReference>
<feature type="region of interest" description="Disordered" evidence="2">
    <location>
        <begin position="88"/>
        <end position="114"/>
    </location>
</feature>
<evidence type="ECO:0000256" key="1">
    <source>
        <dbReference type="ARBA" id="ARBA00004196"/>
    </source>
</evidence>
<dbReference type="GO" id="GO:0030313">
    <property type="term" value="C:cell envelope"/>
    <property type="evidence" value="ECO:0007669"/>
    <property type="project" value="UniProtKB-SubCell"/>
</dbReference>
<reference evidence="3" key="1">
    <citation type="submission" date="2020-05" db="EMBL/GenBank/DDBJ databases">
        <authorList>
            <person name="Chiriac C."/>
            <person name="Salcher M."/>
            <person name="Ghai R."/>
            <person name="Kavagutti S V."/>
        </authorList>
    </citation>
    <scope>NUCLEOTIDE SEQUENCE</scope>
</reference>
<dbReference type="Pfam" id="PF09479">
    <property type="entry name" value="Flg_new"/>
    <property type="match status" value="1"/>
</dbReference>